<feature type="active site" description="Proton acceptor" evidence="4">
    <location>
        <position position="70"/>
    </location>
</feature>
<reference evidence="6 7" key="1">
    <citation type="journal article" date="2018" name="Appl. Environ. Microbiol.">
        <title>Genome rearrangement shapes Prochlorococcus ecological adaptation.</title>
        <authorList>
            <person name="Yan W."/>
            <person name="Wei S."/>
            <person name="Wang Q."/>
            <person name="Xiao X."/>
            <person name="Zeng Q."/>
            <person name="Jiao N."/>
            <person name="Zhang R."/>
        </authorList>
    </citation>
    <scope>NUCLEOTIDE SEQUENCE [LARGE SCALE GENOMIC DNA]</scope>
    <source>
        <strain evidence="6 7">XMU1408</strain>
    </source>
</reference>
<feature type="active site" description="Proton acceptor" evidence="4">
    <location>
        <position position="43"/>
    </location>
</feature>
<evidence type="ECO:0000256" key="3">
    <source>
        <dbReference type="ARBA" id="ARBA00023096"/>
    </source>
</evidence>
<keyword evidence="1 4" id="KW-0963">Cytoplasm</keyword>
<dbReference type="RefSeq" id="WP_158466813.1">
    <property type="nucleotide sequence ID" value="NZ_QJUE01000004.1"/>
</dbReference>
<feature type="binding site" evidence="4">
    <location>
        <position position="50"/>
    </location>
    <ligand>
        <name>1-deoxy-D-xylulose 5-phosphate</name>
        <dbReference type="ChEBI" id="CHEBI:57792"/>
    </ligand>
</feature>
<keyword evidence="2 4" id="KW-0808">Transferase</keyword>
<protein>
    <recommendedName>
        <fullName evidence="4 5">Pyridoxine 5'-phosphate synthase</fullName>
        <shortName evidence="4">PNP synthase</shortName>
        <ecNumber evidence="4 5">2.6.99.2</ecNumber>
    </recommendedName>
</protein>
<dbReference type="InterPro" id="IPR013785">
    <property type="entry name" value="Aldolase_TIM"/>
</dbReference>
<dbReference type="GO" id="GO:0033856">
    <property type="term" value="F:pyridoxine 5'-phosphate synthase activity"/>
    <property type="evidence" value="ECO:0007669"/>
    <property type="project" value="UniProtKB-UniRule"/>
</dbReference>
<dbReference type="EC" id="2.6.99.2" evidence="4 5"/>
<dbReference type="NCBIfam" id="TIGR00559">
    <property type="entry name" value="pdxJ"/>
    <property type="match status" value="1"/>
</dbReference>
<comment type="similarity">
    <text evidence="4">Belongs to the PNP synthase family.</text>
</comment>
<comment type="subcellular location">
    <subcellularLocation>
        <location evidence="4">Cytoplasm</location>
    </subcellularLocation>
</comment>
<comment type="caution">
    <text evidence="6">The sequence shown here is derived from an EMBL/GenBank/DDBJ whole genome shotgun (WGS) entry which is preliminary data.</text>
</comment>
<dbReference type="InterPro" id="IPR036130">
    <property type="entry name" value="Pyridoxine-5'_phos_synth"/>
</dbReference>
<dbReference type="NCBIfam" id="NF003627">
    <property type="entry name" value="PRK05265.1-5"/>
    <property type="match status" value="1"/>
</dbReference>
<dbReference type="InterPro" id="IPR004569">
    <property type="entry name" value="PyrdxlP_synth_PdxJ"/>
</dbReference>
<organism evidence="6 7">
    <name type="scientific">Prochlorococcus marinus XMU1408</name>
    <dbReference type="NCBI Taxonomy" id="2213228"/>
    <lineage>
        <taxon>Bacteria</taxon>
        <taxon>Bacillati</taxon>
        <taxon>Cyanobacteriota</taxon>
        <taxon>Cyanophyceae</taxon>
        <taxon>Synechococcales</taxon>
        <taxon>Prochlorococcaceae</taxon>
        <taxon>Prochlorococcus</taxon>
    </lineage>
</organism>
<gene>
    <name evidence="4" type="primary">pdxJ</name>
    <name evidence="6" type="ORF">DNJ73_06025</name>
</gene>
<comment type="function">
    <text evidence="4">Catalyzes the complicated ring closure reaction between the two acyclic compounds 1-deoxy-D-xylulose-5-phosphate (DXP) and 3-amino-2-oxopropyl phosphate (1-amino-acetone-3-phosphate or AAP) to form pyridoxine 5'-phosphate (PNP) and inorganic phosphate.</text>
</comment>
<proteinExistence type="inferred from homology"/>
<feature type="binding site" evidence="4">
    <location>
        <position position="45"/>
    </location>
    <ligand>
        <name>1-deoxy-D-xylulose 5-phosphate</name>
        <dbReference type="ChEBI" id="CHEBI:57792"/>
    </ligand>
</feature>
<feature type="binding site" evidence="4">
    <location>
        <begin position="9"/>
        <end position="10"/>
    </location>
    <ligand>
        <name>1-deoxy-D-xylulose 5-phosphate</name>
        <dbReference type="ChEBI" id="CHEBI:57792"/>
    </ligand>
</feature>
<evidence type="ECO:0000256" key="1">
    <source>
        <dbReference type="ARBA" id="ARBA00022490"/>
    </source>
</evidence>
<dbReference type="AlphaFoldDB" id="A0A318QZX2"/>
<evidence type="ECO:0000256" key="4">
    <source>
        <dbReference type="HAMAP-Rule" id="MF_00279"/>
    </source>
</evidence>
<dbReference type="EMBL" id="QJUE01000004">
    <property type="protein sequence ID" value="PYE01637.1"/>
    <property type="molecule type" value="Genomic_DNA"/>
</dbReference>
<dbReference type="SUPFAM" id="SSF63892">
    <property type="entry name" value="Pyridoxine 5'-phosphate synthase"/>
    <property type="match status" value="1"/>
</dbReference>
<dbReference type="Proteomes" id="UP000247807">
    <property type="component" value="Unassembled WGS sequence"/>
</dbReference>
<comment type="pathway">
    <text evidence="4">Cofactor biosynthesis; pyridoxine 5'-phosphate biosynthesis; pyridoxine 5'-phosphate from D-erythrose 4-phosphate: step 5/5.</text>
</comment>
<feature type="site" description="Transition state stabilizer" evidence="4">
    <location>
        <position position="151"/>
    </location>
</feature>
<dbReference type="UniPathway" id="UPA00244">
    <property type="reaction ID" value="UER00313"/>
</dbReference>
<feature type="binding site" evidence="4">
    <location>
        <position position="191"/>
    </location>
    <ligand>
        <name>3-amino-2-oxopropyl phosphate</name>
        <dbReference type="ChEBI" id="CHEBI:57279"/>
    </ligand>
</feature>
<dbReference type="OrthoDB" id="9806590at2"/>
<evidence type="ECO:0000256" key="2">
    <source>
        <dbReference type="ARBA" id="ARBA00022679"/>
    </source>
</evidence>
<dbReference type="Gene3D" id="3.20.20.70">
    <property type="entry name" value="Aldolase class I"/>
    <property type="match status" value="1"/>
</dbReference>
<evidence type="ECO:0000313" key="6">
    <source>
        <dbReference type="EMBL" id="PYE01637.1"/>
    </source>
</evidence>
<feature type="binding site" evidence="4">
    <location>
        <position position="7"/>
    </location>
    <ligand>
        <name>3-amino-2-oxopropyl phosphate</name>
        <dbReference type="ChEBI" id="CHEBI:57279"/>
    </ligand>
</feature>
<dbReference type="CDD" id="cd00003">
    <property type="entry name" value="PNPsynthase"/>
    <property type="match status" value="1"/>
</dbReference>
<dbReference type="NCBIfam" id="NF003625">
    <property type="entry name" value="PRK05265.1-3"/>
    <property type="match status" value="1"/>
</dbReference>
<feature type="binding site" evidence="4">
    <location>
        <position position="18"/>
    </location>
    <ligand>
        <name>3-amino-2-oxopropyl phosphate</name>
        <dbReference type="ChEBI" id="CHEBI:57279"/>
    </ligand>
</feature>
<comment type="catalytic activity">
    <reaction evidence="4">
        <text>3-amino-2-oxopropyl phosphate + 1-deoxy-D-xylulose 5-phosphate = pyridoxine 5'-phosphate + phosphate + 2 H2O + H(+)</text>
        <dbReference type="Rhea" id="RHEA:15265"/>
        <dbReference type="ChEBI" id="CHEBI:15377"/>
        <dbReference type="ChEBI" id="CHEBI:15378"/>
        <dbReference type="ChEBI" id="CHEBI:43474"/>
        <dbReference type="ChEBI" id="CHEBI:57279"/>
        <dbReference type="ChEBI" id="CHEBI:57792"/>
        <dbReference type="ChEBI" id="CHEBI:58589"/>
        <dbReference type="EC" id="2.6.99.2"/>
    </reaction>
</comment>
<dbReference type="HAMAP" id="MF_00279">
    <property type="entry name" value="PdxJ"/>
    <property type="match status" value="1"/>
</dbReference>
<feature type="binding site" evidence="4">
    <location>
        <position position="100"/>
    </location>
    <ligand>
        <name>1-deoxy-D-xylulose 5-phosphate</name>
        <dbReference type="ChEBI" id="CHEBI:57792"/>
    </ligand>
</feature>
<feature type="active site" description="Proton donor" evidence="4">
    <location>
        <position position="190"/>
    </location>
</feature>
<sequence length="245" mass="27216">MASLGVNIDHIANVREARKTFEPDPVTMALLAELGGADGITVHLREDRRHIQDRDLNLLKETVHTRLNLEMAATEEMTSIAINTKPDMVTLVPEKREEVTTEGGLNVIQNKAKLKEIIHRLSDENIPVSIFVDPVQEQLENCAEIKAGWIELHTGKYAITKNNARILELSILKESTAKAKSYGLRVNAGHGLTYQNVEQIAAIEGIEELNIGHTIISRALAVGLSQAVKEMKSLIINPRKDIHFI</sequence>
<dbReference type="GO" id="GO:0008615">
    <property type="term" value="P:pyridoxine biosynthetic process"/>
    <property type="evidence" value="ECO:0007669"/>
    <property type="project" value="UniProtKB-UniRule"/>
</dbReference>
<keyword evidence="3 4" id="KW-0664">Pyridoxine biosynthesis</keyword>
<feature type="binding site" evidence="4">
    <location>
        <begin position="212"/>
        <end position="213"/>
    </location>
    <ligand>
        <name>3-amino-2-oxopropyl phosphate</name>
        <dbReference type="ChEBI" id="CHEBI:57279"/>
    </ligand>
</feature>
<evidence type="ECO:0000256" key="5">
    <source>
        <dbReference type="NCBIfam" id="TIGR00559"/>
    </source>
</evidence>
<evidence type="ECO:0000313" key="7">
    <source>
        <dbReference type="Proteomes" id="UP000247807"/>
    </source>
</evidence>
<comment type="subunit">
    <text evidence="4">Homooctamer; tetramer of dimers.</text>
</comment>
<dbReference type="PANTHER" id="PTHR30456">
    <property type="entry name" value="PYRIDOXINE 5'-PHOSPHATE SYNTHASE"/>
    <property type="match status" value="1"/>
</dbReference>
<dbReference type="PANTHER" id="PTHR30456:SF0">
    <property type="entry name" value="PYRIDOXINE 5'-PHOSPHATE SYNTHASE"/>
    <property type="match status" value="1"/>
</dbReference>
<accession>A0A318QZX2</accession>
<dbReference type="Pfam" id="PF03740">
    <property type="entry name" value="PdxJ"/>
    <property type="match status" value="1"/>
</dbReference>
<name>A0A318QZX2_PROMR</name>
<dbReference type="GO" id="GO:0005829">
    <property type="term" value="C:cytosol"/>
    <property type="evidence" value="ECO:0007669"/>
    <property type="project" value="TreeGrafter"/>
</dbReference>